<proteinExistence type="predicted"/>
<evidence type="ECO:0000313" key="2">
    <source>
        <dbReference type="Proteomes" id="UP000290289"/>
    </source>
</evidence>
<organism evidence="1 2">
    <name type="scientific">Malus domestica</name>
    <name type="common">Apple</name>
    <name type="synonym">Pyrus malus</name>
    <dbReference type="NCBI Taxonomy" id="3750"/>
    <lineage>
        <taxon>Eukaryota</taxon>
        <taxon>Viridiplantae</taxon>
        <taxon>Streptophyta</taxon>
        <taxon>Embryophyta</taxon>
        <taxon>Tracheophyta</taxon>
        <taxon>Spermatophyta</taxon>
        <taxon>Magnoliopsida</taxon>
        <taxon>eudicotyledons</taxon>
        <taxon>Gunneridae</taxon>
        <taxon>Pentapetalae</taxon>
        <taxon>rosids</taxon>
        <taxon>fabids</taxon>
        <taxon>Rosales</taxon>
        <taxon>Rosaceae</taxon>
        <taxon>Amygdaloideae</taxon>
        <taxon>Maleae</taxon>
        <taxon>Malus</taxon>
    </lineage>
</organism>
<dbReference type="PANTHER" id="PTHR32212:SF234">
    <property type="entry name" value="F-BOX_LRR-REPEAT PROTEIN 13-LIKE"/>
    <property type="match status" value="1"/>
</dbReference>
<comment type="caution">
    <text evidence="1">The sequence shown here is derived from an EMBL/GenBank/DDBJ whole genome shotgun (WGS) entry which is preliminary data.</text>
</comment>
<dbReference type="InterPro" id="IPR032675">
    <property type="entry name" value="LRR_dom_sf"/>
</dbReference>
<evidence type="ECO:0008006" key="3">
    <source>
        <dbReference type="Google" id="ProtNLM"/>
    </source>
</evidence>
<dbReference type="SUPFAM" id="SSF52047">
    <property type="entry name" value="RNI-like"/>
    <property type="match status" value="1"/>
</dbReference>
<dbReference type="STRING" id="3750.A0A498HER5"/>
<reference evidence="1 2" key="1">
    <citation type="submission" date="2018-10" db="EMBL/GenBank/DDBJ databases">
        <title>A high-quality apple genome assembly.</title>
        <authorList>
            <person name="Hu J."/>
        </authorList>
    </citation>
    <scope>NUCLEOTIDE SEQUENCE [LARGE SCALE GENOMIC DNA]</scope>
    <source>
        <strain evidence="2">cv. HFTH1</strain>
        <tissue evidence="1">Young leaf</tissue>
    </source>
</reference>
<evidence type="ECO:0000313" key="1">
    <source>
        <dbReference type="EMBL" id="RXH67945.1"/>
    </source>
</evidence>
<dbReference type="EMBL" id="RDQH01000343">
    <property type="protein sequence ID" value="RXH67945.1"/>
    <property type="molecule type" value="Genomic_DNA"/>
</dbReference>
<keyword evidence="2" id="KW-1185">Reference proteome</keyword>
<dbReference type="Proteomes" id="UP000290289">
    <property type="component" value="Chromosome 17"/>
</dbReference>
<gene>
    <name evidence="1" type="ORF">DVH24_028092</name>
</gene>
<protein>
    <recommendedName>
        <fullName evidence="3">FBD domain-containing protein</fullName>
    </recommendedName>
</protein>
<dbReference type="AlphaFoldDB" id="A0A498HER5"/>
<name>A0A498HER5_MALDO</name>
<dbReference type="Gene3D" id="3.80.10.10">
    <property type="entry name" value="Ribonuclease Inhibitor"/>
    <property type="match status" value="1"/>
</dbReference>
<accession>A0A498HER5</accession>
<dbReference type="PANTHER" id="PTHR32212">
    <property type="entry name" value="CYCLIN-LIKE F-BOX"/>
    <property type="match status" value="1"/>
</dbReference>
<sequence length="326" mass="37986">MSILSKQWEGLRSSVFVLDFNEGHVHHNFDDQRPRNFIKDWDRYLDQFRENDKQLLYKFKLHMRYFDGDATIVCKWLNFAIERGVNELDISLPKENWEDKVECKPNTKYFCHIPDKFFSLSLETIGNAAKSLTSLNLEYVEINRQWRYSVDITLPSLKSLSMKKVELDNFTDFFKHNFKCPSIEYLSLTSCNLRDYSVSRSSLKSLKIILCTCEENEVAAKNLESFKFVSSTSDQRCTAKHVTLREAKHLRNFVIWAGQDNVEATIIIPNISLSFSGFLKASAWAAKLWEASITLPDIELPTTAHWTTFLLYEIILKVLTAPEKLH</sequence>